<sequence>MTNLGEGRVNYEVAAEAIRRGYEVTLVARNIAPELLESDRVSCFKLPAKGLPTHILSFTGFGYRATKWLDRHRHEFDLVHVSDARLWTGADIFTCHFLFDTWLRSPFHPWQIRPTIYSLYHLIVGKWFSFWQNKLFPSAPSLVAVSETLRQALIAKEINKSQISVINNGVELTEFYPGTADRKALGLPENVTLALFVGDIKLPRKNLETLLQALKSLPNVHLAVAGKLPGSPYPKLAEELGLSDRVHFLGFRRDIAEIMRGVDLFVVPSRYDTFGLVVLEAMASALPVITTEAMGVAALVTPESGIVLSDTEDVDALTDAIAQITANPRVGQAMGQAGMAIAQNHSWNRTASKYLDLFEQQYLLKQPAFSPKMLQVN</sequence>
<dbReference type="Gene3D" id="3.40.50.2000">
    <property type="entry name" value="Glycogen Phosphorylase B"/>
    <property type="match status" value="2"/>
</dbReference>
<keyword evidence="4" id="KW-1185">Reference proteome</keyword>
<comment type="caution">
    <text evidence="3">The sequence shown here is derived from an EMBL/GenBank/DDBJ whole genome shotgun (WGS) entry which is preliminary data.</text>
</comment>
<gene>
    <name evidence="3" type="ORF">I4641_11795</name>
</gene>
<dbReference type="Pfam" id="PF00534">
    <property type="entry name" value="Glycos_transf_1"/>
    <property type="match status" value="1"/>
</dbReference>
<evidence type="ECO:0000259" key="1">
    <source>
        <dbReference type="Pfam" id="PF00534"/>
    </source>
</evidence>
<evidence type="ECO:0000313" key="3">
    <source>
        <dbReference type="EMBL" id="MCC0177661.1"/>
    </source>
</evidence>
<accession>A0A964BSX8</accession>
<name>A0A964BSX8_9CYAN</name>
<evidence type="ECO:0000313" key="4">
    <source>
        <dbReference type="Proteomes" id="UP000729733"/>
    </source>
</evidence>
<reference evidence="3" key="1">
    <citation type="journal article" date="2021" name="Antonie Van Leeuwenhoek">
        <title>Draft genome and description of Waterburya agarophytonicola gen. nov. sp. nov. (Pleurocapsales, Cyanobacteria): a seaweed symbiont.</title>
        <authorList>
            <person name="Bonthond G."/>
            <person name="Shalygin S."/>
            <person name="Bayer T."/>
            <person name="Weinberger F."/>
        </authorList>
    </citation>
    <scope>NUCLEOTIDE SEQUENCE</scope>
    <source>
        <strain evidence="3">KI4</strain>
    </source>
</reference>
<dbReference type="CDD" id="cd03801">
    <property type="entry name" value="GT4_PimA-like"/>
    <property type="match status" value="1"/>
</dbReference>
<dbReference type="AlphaFoldDB" id="A0A964BSX8"/>
<dbReference type="SUPFAM" id="SSF53756">
    <property type="entry name" value="UDP-Glycosyltransferase/glycogen phosphorylase"/>
    <property type="match status" value="1"/>
</dbReference>
<dbReference type="GO" id="GO:0016757">
    <property type="term" value="F:glycosyltransferase activity"/>
    <property type="evidence" value="ECO:0007669"/>
    <property type="project" value="InterPro"/>
</dbReference>
<dbReference type="Pfam" id="PF13439">
    <property type="entry name" value="Glyco_transf_4"/>
    <property type="match status" value="1"/>
</dbReference>
<dbReference type="Proteomes" id="UP000729733">
    <property type="component" value="Unassembled WGS sequence"/>
</dbReference>
<dbReference type="InterPro" id="IPR028098">
    <property type="entry name" value="Glyco_trans_4-like_N"/>
</dbReference>
<dbReference type="InterPro" id="IPR001296">
    <property type="entry name" value="Glyco_trans_1"/>
</dbReference>
<organism evidence="3 4">
    <name type="scientific">Waterburya agarophytonicola KI4</name>
    <dbReference type="NCBI Taxonomy" id="2874699"/>
    <lineage>
        <taxon>Bacteria</taxon>
        <taxon>Bacillati</taxon>
        <taxon>Cyanobacteriota</taxon>
        <taxon>Cyanophyceae</taxon>
        <taxon>Pleurocapsales</taxon>
        <taxon>Hyellaceae</taxon>
        <taxon>Waterburya</taxon>
        <taxon>Waterburya agarophytonicola</taxon>
    </lineage>
</organism>
<feature type="domain" description="Glycosyltransferase subfamily 4-like N-terminal" evidence="2">
    <location>
        <begin position="7"/>
        <end position="173"/>
    </location>
</feature>
<dbReference type="EMBL" id="JADWDC010000026">
    <property type="protein sequence ID" value="MCC0177661.1"/>
    <property type="molecule type" value="Genomic_DNA"/>
</dbReference>
<protein>
    <submittedName>
        <fullName evidence="3">Glycosyltransferase family 4 protein</fullName>
    </submittedName>
</protein>
<dbReference type="PANTHER" id="PTHR12526">
    <property type="entry name" value="GLYCOSYLTRANSFERASE"/>
    <property type="match status" value="1"/>
</dbReference>
<evidence type="ECO:0000259" key="2">
    <source>
        <dbReference type="Pfam" id="PF13439"/>
    </source>
</evidence>
<proteinExistence type="predicted"/>
<feature type="domain" description="Glycosyl transferase family 1" evidence="1">
    <location>
        <begin position="180"/>
        <end position="338"/>
    </location>
</feature>